<name>A0A8J6BR07_ZIZPA</name>
<evidence type="ECO:0000256" key="1">
    <source>
        <dbReference type="SAM" id="MobiDB-lite"/>
    </source>
</evidence>
<reference evidence="3" key="2">
    <citation type="submission" date="2021-02" db="EMBL/GenBank/DDBJ databases">
        <authorList>
            <person name="Kimball J.A."/>
            <person name="Haas M.W."/>
            <person name="Macchietto M."/>
            <person name="Kono T."/>
            <person name="Duquette J."/>
            <person name="Shao M."/>
        </authorList>
    </citation>
    <scope>NUCLEOTIDE SEQUENCE</scope>
    <source>
        <tissue evidence="3">Fresh leaf tissue</tissue>
    </source>
</reference>
<keyword evidence="4" id="KW-1185">Reference proteome</keyword>
<dbReference type="OrthoDB" id="1920894at2759"/>
<feature type="domain" description="DCD" evidence="2">
    <location>
        <begin position="41"/>
        <end position="167"/>
    </location>
</feature>
<gene>
    <name evidence="3" type="ORF">GUJ93_ZPchr0011g28329</name>
</gene>
<feature type="region of interest" description="Disordered" evidence="1">
    <location>
        <begin position="1"/>
        <end position="42"/>
    </location>
</feature>
<comment type="caution">
    <text evidence="3">The sequence shown here is derived from an EMBL/GenBank/DDBJ whole genome shotgun (WGS) entry which is preliminary data.</text>
</comment>
<feature type="region of interest" description="Disordered" evidence="1">
    <location>
        <begin position="190"/>
        <end position="239"/>
    </location>
</feature>
<dbReference type="Pfam" id="PF10539">
    <property type="entry name" value="Dev_Cell_Death"/>
    <property type="match status" value="3"/>
</dbReference>
<feature type="domain" description="DCD" evidence="2">
    <location>
        <begin position="245"/>
        <end position="371"/>
    </location>
</feature>
<evidence type="ECO:0000313" key="3">
    <source>
        <dbReference type="EMBL" id="KAG8090611.1"/>
    </source>
</evidence>
<dbReference type="PANTHER" id="PTHR46444:SF14">
    <property type="entry name" value="EXPRESSED PROTEIN"/>
    <property type="match status" value="1"/>
</dbReference>
<dbReference type="AlphaFoldDB" id="A0A8J6BR07"/>
<dbReference type="PANTHER" id="PTHR46444">
    <property type="entry name" value="DCD (DEVELOPMENT AND CELL DEATH) DOMAIN PROTEIN-RELATED"/>
    <property type="match status" value="1"/>
</dbReference>
<feature type="region of interest" description="Disordered" evidence="1">
    <location>
        <begin position="394"/>
        <end position="445"/>
    </location>
</feature>
<feature type="domain" description="DCD" evidence="2">
    <location>
        <begin position="450"/>
        <end position="576"/>
    </location>
</feature>
<accession>A0A8J6BR07</accession>
<dbReference type="Proteomes" id="UP000729402">
    <property type="component" value="Unassembled WGS sequence"/>
</dbReference>
<reference evidence="3" key="1">
    <citation type="journal article" date="2021" name="bioRxiv">
        <title>Whole Genome Assembly and Annotation of Northern Wild Rice, Zizania palustris L., Supports a Whole Genome Duplication in the Zizania Genus.</title>
        <authorList>
            <person name="Haas M."/>
            <person name="Kono T."/>
            <person name="Macchietto M."/>
            <person name="Millas R."/>
            <person name="McGilp L."/>
            <person name="Shao M."/>
            <person name="Duquette J."/>
            <person name="Hirsch C.N."/>
            <person name="Kimball J."/>
        </authorList>
    </citation>
    <scope>NUCLEOTIDE SEQUENCE</scope>
    <source>
        <tissue evidence="3">Fresh leaf tissue</tissue>
    </source>
</reference>
<feature type="compositionally biased region" description="Polar residues" evidence="1">
    <location>
        <begin position="200"/>
        <end position="217"/>
    </location>
</feature>
<sequence>MAKQSSASPIPSTSARKRPRQQAAVDGEEEGRPSRSSASSPSPAGYIFMCSGTTKPECYMRRCLGLPRRRLDAVSRIRRGAALFLYDFDAKHLYGPYRADSDGGLDLVPGAFHGRFPAQVKFTIDGDFLPIPESSLRSAIKENYSNGKFSPELALTQVEKLRTLFHPIIVMPESALLHNVDDRIDRHPALPAEYLPPSASHPTQPATNHSMSHTASSPMRERLQPPVEEDEKGEGQGHPTEFYALSPAGFIFMCNSATKAECYRNRVLGLPHGRLTSVSRIKRGTTLFLYDFDAKHLYGPYCAECDGGLALVPGAFQGRFPAQVKFRIDGDFMHIPESSLRTAIKENYSNGKFSPELTPTQVEKLRTLFRPIIVMPESPPLHNVDDRIDRHPALPAEYLPPSASHPTQPATNHSMSHTASSPMRERLQPPVEEDEKGEEGQGHPAEFYASSPAGYIFMCNSATKVECYKHRVLGLPRGRLDSVSQIKRGTTLFLYDFDAKHLYGPYCAECDGGLALVPDAFQGRFPAQVKFRIDGDFMHIPESSLRTAIKENYSNGKFSPELTPTQSRRKCAEALWCMLMFGICMRYKQGRCLAKVV</sequence>
<evidence type="ECO:0000259" key="2">
    <source>
        <dbReference type="PROSITE" id="PS51222"/>
    </source>
</evidence>
<evidence type="ECO:0000313" key="4">
    <source>
        <dbReference type="Proteomes" id="UP000729402"/>
    </source>
</evidence>
<organism evidence="3 4">
    <name type="scientific">Zizania palustris</name>
    <name type="common">Northern wild rice</name>
    <dbReference type="NCBI Taxonomy" id="103762"/>
    <lineage>
        <taxon>Eukaryota</taxon>
        <taxon>Viridiplantae</taxon>
        <taxon>Streptophyta</taxon>
        <taxon>Embryophyta</taxon>
        <taxon>Tracheophyta</taxon>
        <taxon>Spermatophyta</taxon>
        <taxon>Magnoliopsida</taxon>
        <taxon>Liliopsida</taxon>
        <taxon>Poales</taxon>
        <taxon>Poaceae</taxon>
        <taxon>BOP clade</taxon>
        <taxon>Oryzoideae</taxon>
        <taxon>Oryzeae</taxon>
        <taxon>Zizaniinae</taxon>
        <taxon>Zizania</taxon>
    </lineage>
</organism>
<feature type="compositionally biased region" description="Polar residues" evidence="1">
    <location>
        <begin position="404"/>
        <end position="421"/>
    </location>
</feature>
<dbReference type="InterPro" id="IPR013989">
    <property type="entry name" value="Dev_and_cell_death_domain"/>
</dbReference>
<dbReference type="EMBL" id="JAAALK010000081">
    <property type="protein sequence ID" value="KAG8090611.1"/>
    <property type="molecule type" value="Genomic_DNA"/>
</dbReference>
<dbReference type="SMART" id="SM00767">
    <property type="entry name" value="DCD"/>
    <property type="match status" value="3"/>
</dbReference>
<proteinExistence type="predicted"/>
<dbReference type="PROSITE" id="PS51222">
    <property type="entry name" value="DCD"/>
    <property type="match status" value="3"/>
</dbReference>
<protein>
    <recommendedName>
        <fullName evidence="2">DCD domain-containing protein</fullName>
    </recommendedName>
</protein>
<feature type="compositionally biased region" description="Polar residues" evidence="1">
    <location>
        <begin position="1"/>
        <end position="14"/>
    </location>
</feature>